<protein>
    <recommendedName>
        <fullName evidence="2">Retrotransposon gag domain-containing protein</fullName>
    </recommendedName>
</protein>
<feature type="domain" description="Retrotransposon gag" evidence="2">
    <location>
        <begin position="91"/>
        <end position="183"/>
    </location>
</feature>
<name>A0A392PYG7_9FABA</name>
<reference evidence="3 4" key="1">
    <citation type="journal article" date="2018" name="Front. Plant Sci.">
        <title>Red Clover (Trifolium pratense) and Zigzag Clover (T. medium) - A Picture of Genomic Similarities and Differences.</title>
        <authorList>
            <person name="Dluhosova J."/>
            <person name="Istvanek J."/>
            <person name="Nedelnik J."/>
            <person name="Repkova J."/>
        </authorList>
    </citation>
    <scope>NUCLEOTIDE SEQUENCE [LARGE SCALE GENOMIC DNA]</scope>
    <source>
        <strain evidence="4">cv. 10/8</strain>
        <tissue evidence="3">Leaf</tissue>
    </source>
</reference>
<evidence type="ECO:0000313" key="4">
    <source>
        <dbReference type="Proteomes" id="UP000265520"/>
    </source>
</evidence>
<organism evidence="3 4">
    <name type="scientific">Trifolium medium</name>
    <dbReference type="NCBI Taxonomy" id="97028"/>
    <lineage>
        <taxon>Eukaryota</taxon>
        <taxon>Viridiplantae</taxon>
        <taxon>Streptophyta</taxon>
        <taxon>Embryophyta</taxon>
        <taxon>Tracheophyta</taxon>
        <taxon>Spermatophyta</taxon>
        <taxon>Magnoliopsida</taxon>
        <taxon>eudicotyledons</taxon>
        <taxon>Gunneridae</taxon>
        <taxon>Pentapetalae</taxon>
        <taxon>rosids</taxon>
        <taxon>fabids</taxon>
        <taxon>Fabales</taxon>
        <taxon>Fabaceae</taxon>
        <taxon>Papilionoideae</taxon>
        <taxon>50 kb inversion clade</taxon>
        <taxon>NPAAA clade</taxon>
        <taxon>Hologalegina</taxon>
        <taxon>IRL clade</taxon>
        <taxon>Trifolieae</taxon>
        <taxon>Trifolium</taxon>
    </lineage>
</organism>
<dbReference type="Proteomes" id="UP000265520">
    <property type="component" value="Unassembled WGS sequence"/>
</dbReference>
<comment type="caution">
    <text evidence="3">The sequence shown here is derived from an EMBL/GenBank/DDBJ whole genome shotgun (WGS) entry which is preliminary data.</text>
</comment>
<dbReference type="InterPro" id="IPR005162">
    <property type="entry name" value="Retrotrans_gag_dom"/>
</dbReference>
<feature type="region of interest" description="Disordered" evidence="1">
    <location>
        <begin position="1"/>
        <end position="22"/>
    </location>
</feature>
<feature type="compositionally biased region" description="Pro residues" evidence="1">
    <location>
        <begin position="1"/>
        <end position="13"/>
    </location>
</feature>
<dbReference type="PANTHER" id="PTHR33223:SF11">
    <property type="entry name" value="ELEMENT PROTEIN, PUTATIVE-RELATED"/>
    <property type="match status" value="1"/>
</dbReference>
<evidence type="ECO:0000259" key="2">
    <source>
        <dbReference type="Pfam" id="PF03732"/>
    </source>
</evidence>
<proteinExistence type="predicted"/>
<dbReference type="AlphaFoldDB" id="A0A392PYG7"/>
<sequence>MAEGNPPPPPPPRRTFGDYGQRNNGELANLGFQPVNLVSFDIKNSVLNALKENQYSGAESQCPNLHLAHFNKACDYTDPPGVSESAKRLRIFKYSLIGRAKDWLDTIPPNTINTWQELEVKFLDRYFPIHKYLDRRSDNTNFEQWDSETLYDAWERFKLCLKKCPKHGLDEHAQMQHFTHGLRAQTRMLLDASAGGSLKNKDESEARE</sequence>
<keyword evidence="4" id="KW-1185">Reference proteome</keyword>
<evidence type="ECO:0000256" key="1">
    <source>
        <dbReference type="SAM" id="MobiDB-lite"/>
    </source>
</evidence>
<feature type="non-terminal residue" evidence="3">
    <location>
        <position position="208"/>
    </location>
</feature>
<accession>A0A392PYG7</accession>
<dbReference type="Pfam" id="PF03732">
    <property type="entry name" value="Retrotrans_gag"/>
    <property type="match status" value="1"/>
</dbReference>
<evidence type="ECO:0000313" key="3">
    <source>
        <dbReference type="EMBL" id="MCI17141.1"/>
    </source>
</evidence>
<dbReference type="EMBL" id="LXQA010104051">
    <property type="protein sequence ID" value="MCI17141.1"/>
    <property type="molecule type" value="Genomic_DNA"/>
</dbReference>
<dbReference type="PANTHER" id="PTHR33223">
    <property type="entry name" value="CCHC-TYPE DOMAIN-CONTAINING PROTEIN"/>
    <property type="match status" value="1"/>
</dbReference>